<dbReference type="CDD" id="cd00190">
    <property type="entry name" value="Tryp_SPc"/>
    <property type="match status" value="1"/>
</dbReference>
<keyword evidence="1" id="KW-1015">Disulfide bond</keyword>
<dbReference type="SUPFAM" id="SSF50494">
    <property type="entry name" value="Trypsin-like serine proteases"/>
    <property type="match status" value="1"/>
</dbReference>
<sequence>MWRKFNTPQMGADCWSLSPTWKHYNCYSWCSCQGQKGKRAASISIFQELYAPSLYNNTSYFNDLKLYRLSSAAKLGKAVQLLPLPETFDDLEKGTVCEAAGWGKTEFNDDSGYLLEVNVTVLNRKQCAKHYISKEYKITENMMCTKVGPRGQDTCSGDSGGPLICKGVFSGVTSFGPKQCGQPNEASVFTRLTQEYIDWIYSMINK</sequence>
<reference evidence="3" key="1">
    <citation type="submission" date="2023-05" db="EMBL/GenBank/DDBJ databases">
        <authorList>
            <person name="Stuckert A."/>
        </authorList>
    </citation>
    <scope>NUCLEOTIDE SEQUENCE</scope>
</reference>
<dbReference type="Proteomes" id="UP001162483">
    <property type="component" value="Unassembled WGS sequence"/>
</dbReference>
<dbReference type="InterPro" id="IPR033116">
    <property type="entry name" value="TRYPSIN_SER"/>
</dbReference>
<dbReference type="Gene3D" id="2.40.10.10">
    <property type="entry name" value="Trypsin-like serine proteases"/>
    <property type="match status" value="2"/>
</dbReference>
<gene>
    <name evidence="3" type="ORF">SPARVUS_LOCUS5655243</name>
</gene>
<keyword evidence="4" id="KW-1185">Reference proteome</keyword>
<dbReference type="PANTHER" id="PTHR24271:SF52">
    <property type="entry name" value="GRANZYME K"/>
    <property type="match status" value="1"/>
</dbReference>
<feature type="domain" description="Peptidase S1" evidence="2">
    <location>
        <begin position="55"/>
        <end position="205"/>
    </location>
</feature>
<dbReference type="PANTHER" id="PTHR24271">
    <property type="entry name" value="KALLIKREIN-RELATED"/>
    <property type="match status" value="1"/>
</dbReference>
<comment type="caution">
    <text evidence="3">The sequence shown here is derived from an EMBL/GenBank/DDBJ whole genome shotgun (WGS) entry which is preliminary data.</text>
</comment>
<dbReference type="InterPro" id="IPR001314">
    <property type="entry name" value="Peptidase_S1A"/>
</dbReference>
<dbReference type="EMBL" id="CATNWA010012023">
    <property type="protein sequence ID" value="CAI9562716.1"/>
    <property type="molecule type" value="Genomic_DNA"/>
</dbReference>
<dbReference type="PROSITE" id="PS50240">
    <property type="entry name" value="TRYPSIN_DOM"/>
    <property type="match status" value="1"/>
</dbReference>
<accession>A0ABN9CT96</accession>
<evidence type="ECO:0000259" key="2">
    <source>
        <dbReference type="PROSITE" id="PS50240"/>
    </source>
</evidence>
<dbReference type="PROSITE" id="PS00135">
    <property type="entry name" value="TRYPSIN_SER"/>
    <property type="match status" value="1"/>
</dbReference>
<dbReference type="SMART" id="SM00020">
    <property type="entry name" value="Tryp_SPc"/>
    <property type="match status" value="1"/>
</dbReference>
<dbReference type="InterPro" id="IPR001254">
    <property type="entry name" value="Trypsin_dom"/>
</dbReference>
<organism evidence="3 4">
    <name type="scientific">Staurois parvus</name>
    <dbReference type="NCBI Taxonomy" id="386267"/>
    <lineage>
        <taxon>Eukaryota</taxon>
        <taxon>Metazoa</taxon>
        <taxon>Chordata</taxon>
        <taxon>Craniata</taxon>
        <taxon>Vertebrata</taxon>
        <taxon>Euteleostomi</taxon>
        <taxon>Amphibia</taxon>
        <taxon>Batrachia</taxon>
        <taxon>Anura</taxon>
        <taxon>Neobatrachia</taxon>
        <taxon>Ranoidea</taxon>
        <taxon>Ranidae</taxon>
        <taxon>Staurois</taxon>
    </lineage>
</organism>
<proteinExistence type="predicted"/>
<dbReference type="PRINTS" id="PR00722">
    <property type="entry name" value="CHYMOTRYPSIN"/>
</dbReference>
<evidence type="ECO:0000313" key="4">
    <source>
        <dbReference type="Proteomes" id="UP001162483"/>
    </source>
</evidence>
<evidence type="ECO:0000313" key="3">
    <source>
        <dbReference type="EMBL" id="CAI9562716.1"/>
    </source>
</evidence>
<dbReference type="Pfam" id="PF00089">
    <property type="entry name" value="Trypsin"/>
    <property type="match status" value="1"/>
</dbReference>
<name>A0ABN9CT96_9NEOB</name>
<dbReference type="InterPro" id="IPR043504">
    <property type="entry name" value="Peptidase_S1_PA_chymotrypsin"/>
</dbReference>
<evidence type="ECO:0000256" key="1">
    <source>
        <dbReference type="ARBA" id="ARBA00023157"/>
    </source>
</evidence>
<protein>
    <recommendedName>
        <fullName evidence="2">Peptidase S1 domain-containing protein</fullName>
    </recommendedName>
</protein>
<dbReference type="InterPro" id="IPR009003">
    <property type="entry name" value="Peptidase_S1_PA"/>
</dbReference>